<name>A0A5P1RCB7_9GAMM</name>
<accession>A0A5P1RCB7</accession>
<keyword evidence="1" id="KW-1133">Transmembrane helix</keyword>
<evidence type="ECO:0000313" key="3">
    <source>
        <dbReference type="Proteomes" id="UP000324760"/>
    </source>
</evidence>
<dbReference type="RefSeq" id="WP_138988291.1">
    <property type="nucleotide sequence ID" value="NZ_CP043869.1"/>
</dbReference>
<dbReference type="Proteomes" id="UP000324760">
    <property type="component" value="Chromosome"/>
</dbReference>
<keyword evidence="1" id="KW-0472">Membrane</keyword>
<dbReference type="OrthoDB" id="513552at2"/>
<keyword evidence="1" id="KW-0812">Transmembrane</keyword>
<gene>
    <name evidence="2" type="ORF">F0U83_09395</name>
</gene>
<reference evidence="2 3" key="1">
    <citation type="journal article" date="2019" name="Biochem. Eng. J.">
        <title>Metabolic engineering of the marine bacteria Neptunomonas concharum for the production of acetoin and meso-2,3-butanediol from acetate.</title>
        <authorList>
            <person name="Li W."/>
            <person name="Pu N."/>
            <person name="Liu C.-X."/>
            <person name="Yuan Q.-P."/>
            <person name="Li Z.-J."/>
        </authorList>
    </citation>
    <scope>NUCLEOTIDE SEQUENCE [LARGE SCALE GENOMIC DNA]</scope>
    <source>
        <strain evidence="2 3">JCM17730</strain>
    </source>
</reference>
<evidence type="ECO:0000313" key="2">
    <source>
        <dbReference type="EMBL" id="QEQ96916.1"/>
    </source>
</evidence>
<feature type="transmembrane region" description="Helical" evidence="1">
    <location>
        <begin position="34"/>
        <end position="55"/>
    </location>
</feature>
<dbReference type="PANTHER" id="PTHR35519">
    <property type="entry name" value="MEMBRANE PROTEINS"/>
    <property type="match status" value="1"/>
</dbReference>
<dbReference type="AlphaFoldDB" id="A0A5P1RCB7"/>
<dbReference type="Pfam" id="PF13430">
    <property type="entry name" value="DUF4112"/>
    <property type="match status" value="1"/>
</dbReference>
<sequence>MKRDDIEQLDRFATWLDSSIRIPGTPWRIGWDGIIGLIPGVGDLAAASLSGYLIYRAVRLGASGSVVLRMLFNLFLELVIGAIPVLGDLFDFAFKANQRNMKILRAHLTKHQT</sequence>
<evidence type="ECO:0000256" key="1">
    <source>
        <dbReference type="SAM" id="Phobius"/>
    </source>
</evidence>
<dbReference type="PANTHER" id="PTHR35519:SF2">
    <property type="entry name" value="PH DOMAIN PROTEIN"/>
    <property type="match status" value="1"/>
</dbReference>
<dbReference type="InterPro" id="IPR025187">
    <property type="entry name" value="DUF4112"/>
</dbReference>
<dbReference type="EMBL" id="CP043869">
    <property type="protein sequence ID" value="QEQ96916.1"/>
    <property type="molecule type" value="Genomic_DNA"/>
</dbReference>
<dbReference type="KEGG" id="ncu:F0U83_09395"/>
<feature type="transmembrane region" description="Helical" evidence="1">
    <location>
        <begin position="67"/>
        <end position="87"/>
    </location>
</feature>
<keyword evidence="3" id="KW-1185">Reference proteome</keyword>
<protein>
    <submittedName>
        <fullName evidence="2">DUF4112 domain-containing protein</fullName>
    </submittedName>
</protein>
<proteinExistence type="predicted"/>
<organism evidence="2 3">
    <name type="scientific">Neptunomonas concharum</name>
    <dbReference type="NCBI Taxonomy" id="1031538"/>
    <lineage>
        <taxon>Bacteria</taxon>
        <taxon>Pseudomonadati</taxon>
        <taxon>Pseudomonadota</taxon>
        <taxon>Gammaproteobacteria</taxon>
        <taxon>Oceanospirillales</taxon>
        <taxon>Oceanospirillaceae</taxon>
        <taxon>Neptunomonas</taxon>
    </lineage>
</organism>